<dbReference type="Proteomes" id="UP001329313">
    <property type="component" value="Chromosome"/>
</dbReference>
<sequence length="129" mass="13528">MSEAAPRPRSRRSLTTQLATVVLGFEAIVVFLGGLTIYGLRALPAGVEPWWGIVGGVVVAVVMLLTCGFVSRPAGIVVGWALQVIIALAAFLVPGMLLVALVFGGMWAFATIQGPRIERRAQGATPEGE</sequence>
<evidence type="ECO:0000313" key="2">
    <source>
        <dbReference type="EMBL" id="WOQ70614.1"/>
    </source>
</evidence>
<keyword evidence="1" id="KW-0472">Membrane</keyword>
<dbReference type="EMBL" id="CP137080">
    <property type="protein sequence ID" value="WOQ70614.1"/>
    <property type="molecule type" value="Genomic_DNA"/>
</dbReference>
<name>A0AAU0MJB2_9MICO</name>
<evidence type="ECO:0000313" key="3">
    <source>
        <dbReference type="Proteomes" id="UP001329313"/>
    </source>
</evidence>
<reference evidence="2 3" key="1">
    <citation type="submission" date="2023-10" db="EMBL/GenBank/DDBJ databases">
        <title>Y20.</title>
        <authorList>
            <person name="Zhang G."/>
            <person name="Ding Y."/>
        </authorList>
    </citation>
    <scope>NUCLEOTIDE SEQUENCE [LARGE SCALE GENOMIC DNA]</scope>
    <source>
        <strain evidence="2 3">Y20</strain>
    </source>
</reference>
<feature type="transmembrane region" description="Helical" evidence="1">
    <location>
        <begin position="77"/>
        <end position="110"/>
    </location>
</feature>
<dbReference type="InterPro" id="IPR025327">
    <property type="entry name" value="DUF4233"/>
</dbReference>
<keyword evidence="3" id="KW-1185">Reference proteome</keyword>
<keyword evidence="1" id="KW-0812">Transmembrane</keyword>
<organism evidence="2 3">
    <name type="scientific">Microbacterium limosum</name>
    <dbReference type="NCBI Taxonomy" id="3079935"/>
    <lineage>
        <taxon>Bacteria</taxon>
        <taxon>Bacillati</taxon>
        <taxon>Actinomycetota</taxon>
        <taxon>Actinomycetes</taxon>
        <taxon>Micrococcales</taxon>
        <taxon>Microbacteriaceae</taxon>
        <taxon>Microbacterium</taxon>
    </lineage>
</organism>
<dbReference type="Pfam" id="PF14017">
    <property type="entry name" value="DUF4233"/>
    <property type="match status" value="1"/>
</dbReference>
<dbReference type="KEGG" id="mliy:RYJ27_05280"/>
<gene>
    <name evidence="2" type="ORF">RYJ27_05280</name>
</gene>
<proteinExistence type="predicted"/>
<dbReference type="AlphaFoldDB" id="A0AAU0MJB2"/>
<feature type="transmembrane region" description="Helical" evidence="1">
    <location>
        <begin position="18"/>
        <end position="38"/>
    </location>
</feature>
<dbReference type="RefSeq" id="WP_330171694.1">
    <property type="nucleotide sequence ID" value="NZ_CP137080.1"/>
</dbReference>
<feature type="transmembrane region" description="Helical" evidence="1">
    <location>
        <begin position="50"/>
        <end position="71"/>
    </location>
</feature>
<protein>
    <submittedName>
        <fullName evidence="2">DUF4233 domain-containing protein</fullName>
    </submittedName>
</protein>
<keyword evidence="1" id="KW-1133">Transmembrane helix</keyword>
<evidence type="ECO:0000256" key="1">
    <source>
        <dbReference type="SAM" id="Phobius"/>
    </source>
</evidence>
<accession>A0AAU0MJB2</accession>